<evidence type="ECO:0008006" key="3">
    <source>
        <dbReference type="Google" id="ProtNLM"/>
    </source>
</evidence>
<dbReference type="EMBL" id="PQWO01000014">
    <property type="protein sequence ID" value="PZD71848.1"/>
    <property type="molecule type" value="Genomic_DNA"/>
</dbReference>
<sequence>MRQNTQNRLLCFLKEELSLPSDSIGLALRHLEQDPGPLPIVLWQYGLITLEQLNKIYDWLETS</sequence>
<dbReference type="AlphaFoldDB" id="A0A2W1JDM5"/>
<dbReference type="Pfam" id="PF11165">
    <property type="entry name" value="DUF2949"/>
    <property type="match status" value="1"/>
</dbReference>
<organism evidence="1 2">
    <name type="scientific">Acaryochloris thomasi RCC1774</name>
    <dbReference type="NCBI Taxonomy" id="1764569"/>
    <lineage>
        <taxon>Bacteria</taxon>
        <taxon>Bacillati</taxon>
        <taxon>Cyanobacteriota</taxon>
        <taxon>Cyanophyceae</taxon>
        <taxon>Acaryochloridales</taxon>
        <taxon>Acaryochloridaceae</taxon>
        <taxon>Acaryochloris</taxon>
        <taxon>Acaryochloris thomasi</taxon>
    </lineage>
</organism>
<dbReference type="OrthoDB" id="433602at2"/>
<evidence type="ECO:0000313" key="1">
    <source>
        <dbReference type="EMBL" id="PZD71848.1"/>
    </source>
</evidence>
<dbReference type="RefSeq" id="WP_110987783.1">
    <property type="nucleotide sequence ID" value="NZ_CAWNWM010000014.1"/>
</dbReference>
<proteinExistence type="predicted"/>
<protein>
    <recommendedName>
        <fullName evidence="3">DUF2949 domain-containing protein</fullName>
    </recommendedName>
</protein>
<dbReference type="Proteomes" id="UP000248857">
    <property type="component" value="Unassembled WGS sequence"/>
</dbReference>
<reference evidence="1 2" key="1">
    <citation type="journal article" date="2018" name="Sci. Rep.">
        <title>A novel species of the marine cyanobacterium Acaryochloris with a unique pigment content and lifestyle.</title>
        <authorList>
            <person name="Partensky F."/>
            <person name="Six C."/>
            <person name="Ratin M."/>
            <person name="Garczarek L."/>
            <person name="Vaulot D."/>
            <person name="Probert I."/>
            <person name="Calteau A."/>
            <person name="Gourvil P."/>
            <person name="Marie D."/>
            <person name="Grebert T."/>
            <person name="Bouchier C."/>
            <person name="Le Panse S."/>
            <person name="Gachenot M."/>
            <person name="Rodriguez F."/>
            <person name="Garrido J.L."/>
        </authorList>
    </citation>
    <scope>NUCLEOTIDE SEQUENCE [LARGE SCALE GENOMIC DNA]</scope>
    <source>
        <strain evidence="1 2">RCC1774</strain>
    </source>
</reference>
<accession>A0A2W1JDM5</accession>
<comment type="caution">
    <text evidence="1">The sequence shown here is derived from an EMBL/GenBank/DDBJ whole genome shotgun (WGS) entry which is preliminary data.</text>
</comment>
<dbReference type="InterPro" id="IPR021336">
    <property type="entry name" value="DUF2949"/>
</dbReference>
<name>A0A2W1JDM5_9CYAN</name>
<gene>
    <name evidence="1" type="ORF">C1752_04433</name>
</gene>
<evidence type="ECO:0000313" key="2">
    <source>
        <dbReference type="Proteomes" id="UP000248857"/>
    </source>
</evidence>
<keyword evidence="2" id="KW-1185">Reference proteome</keyword>